<organism evidence="13 14">
    <name type="scientific">Candidula unifasciata</name>
    <dbReference type="NCBI Taxonomy" id="100452"/>
    <lineage>
        <taxon>Eukaryota</taxon>
        <taxon>Metazoa</taxon>
        <taxon>Spiralia</taxon>
        <taxon>Lophotrochozoa</taxon>
        <taxon>Mollusca</taxon>
        <taxon>Gastropoda</taxon>
        <taxon>Heterobranchia</taxon>
        <taxon>Euthyneura</taxon>
        <taxon>Panpulmonata</taxon>
        <taxon>Eupulmonata</taxon>
        <taxon>Stylommatophora</taxon>
        <taxon>Helicina</taxon>
        <taxon>Helicoidea</taxon>
        <taxon>Geomitridae</taxon>
        <taxon>Candidula</taxon>
    </lineage>
</organism>
<dbReference type="PANTHER" id="PTHR24403:SF109">
    <property type="entry name" value="ZINC FINGER PROTEIN 845-LIKE"/>
    <property type="match status" value="1"/>
</dbReference>
<sequence>MDALADRSLQPAPQHPDRSLQPAPQHPVSPCGFYSKQDPASYYFSNSDPPKPGYGLYPAYPKPAEGNSWANSQKSVQYPFVRQPVKEESMQDERNEGSRAYITPPNSESNPHHLSVAAHQQIHQPQLQTSLPASSPYSHGGLPPVSREMNQKKYSEEKSSCDELSTFYDPHKLGSFQGSVRSINLPRSPEPLQNDNVNLTYDYKKQFISGRFADDNYRSLYYQHFRDAPQNKNTFINDNVSVISYNKSRATPLIPQEKQRDAGECETNTASTKLRDNADVITKHYHRDFDRKQNFAKTSDQILYRREMEHPENISKGKFVDYYNDRDKTSHSINKQPFFEKKIITTEDFSIALKNKQMDAVPHPVQKNVTPSLEDSQEVQMNHQYHTVASPHYVGQSHVAPDALKSPISQSSQADSLHESTLYGPTTVKSESLSSVSDHRFSREDPPSLSWMPSSSSPTPHYLNQTHKTSFNKDYDEQKQNSGDLKEVTGYKEPSQSDEQISRKKMLTRAVSPQLMDTSEERKSPTETPSKLSPSRRCSNEGFTKLNSSDSCEDGSLDAKREEFSDDGEDDSVCEESTPHSPGFSPFHDRSVAYPHHFTHPFFPSQTHGAISSLKFPFGSYQGHHDSTPGYPFRHMSGVPQDMALMGHMHSARPPFISSVGPGIEPLRQIAGEKDIYFCHLCSYSGKSKPEFDSHMNTHFEFNCPHCDYTSRTEGRLKRHVKDFHSDDSSRRSMPGRPKIYKCKQCQFLATDKDAFWAHSRTHIKEDKLLQCPQCPFVTEYKHHLEYHLRNHFGSKPFKCPKCNYSCVNKSMLNSHMKSHTNVYQYRCSDCTYATKYCHSLKLHLKKYNHKPATVLNQDGSLPQGLDVESSGLSIVSKRGPPRGPRGTRKDNTEPYLNHLFEMPQMPLGVAGMNSMLNGILPFWPMLPQMGLPGHPPQQSGMLPGIRNMVQQMGIRADHKDRSDSLKLDFLSDNENSKRNIADKAKICRLCGFVAETREALGFHFMQLHKEEAKEVAKSYGLSETFLNESFKKIIPESKPEQQEELQQSDSEEDGEDNNYRKLDTDFHQNENSQNMHHASGQVEESSKMTPASWSPVSSENYDGHSRPSDVYYSLKEVSDGQNGDDNRDVNTEIDILQQMTLKFGMGPLTDNKRSSANNEVQVQKKEILESVREPTNELPVRVCQTPLDLTKPKSVSPLMLDDSPRRFDINDHVDEEERMSNSDSEVFSHPHEVISNPYEVRNDKVQSEKLLKRLLRENDDSVSINSPSVSDTVIPPRKRSRKGKAYKLDTICLKLQRRQSSTSHEEENDECDTDIDGSFHDIKLNETNEENTENNTDRNYNCPTNENELSRKRRVNSPYNSAKQSQHDFEDAEMEEVTVHKSENEDNNEMKINIDLRPCGSINRAVEKSKQNEESDLLTENTRTVQEEAEIELQKLQRSLHVFKQSPLSDEPESTKDEIYVNNTGENTESKDDKNGEMVCENQPSLDNISDAATSNSQFPQKSSEGDKVDQVEMINTVIENRKKPVPPAVRRGTELAWKLLNDPVHPVTTLPLPVETLPSPQSSKTPSVSHSTVAFLPEINSSTAVRKDSKTHPMSPHYSQPLHLNVPQPRHPTTFHPHTSQSHYKNPSVYPQAPHIHHPHVQTSLMSMKPLMSIPLPSTPMAYIPPTNRMMPEPNTTSNSSRMKHVHKDLYECTYCDLSFRDCVMYTVHMGYHSNQNPFQCNSCGVVSRDKVEFFLHIARSPHV</sequence>
<feature type="compositionally biased region" description="Polar residues" evidence="11">
    <location>
        <begin position="1483"/>
        <end position="1504"/>
    </location>
</feature>
<dbReference type="InterPro" id="IPR036236">
    <property type="entry name" value="Znf_C2H2_sf"/>
</dbReference>
<feature type="compositionally biased region" description="Polar residues" evidence="11">
    <location>
        <begin position="526"/>
        <end position="550"/>
    </location>
</feature>
<evidence type="ECO:0000256" key="6">
    <source>
        <dbReference type="ARBA" id="ARBA00022771"/>
    </source>
</evidence>
<dbReference type="PANTHER" id="PTHR24403">
    <property type="entry name" value="ZINC FINGER PROTEIN"/>
    <property type="match status" value="1"/>
</dbReference>
<evidence type="ECO:0000259" key="12">
    <source>
        <dbReference type="PROSITE" id="PS50157"/>
    </source>
</evidence>
<dbReference type="Gene3D" id="3.30.160.60">
    <property type="entry name" value="Classic Zinc Finger"/>
    <property type="match status" value="4"/>
</dbReference>
<evidence type="ECO:0000256" key="10">
    <source>
        <dbReference type="PROSITE-ProRule" id="PRU00042"/>
    </source>
</evidence>
<dbReference type="GO" id="GO:0008270">
    <property type="term" value="F:zinc ion binding"/>
    <property type="evidence" value="ECO:0007669"/>
    <property type="project" value="UniProtKB-KW"/>
</dbReference>
<evidence type="ECO:0000256" key="8">
    <source>
        <dbReference type="ARBA" id="ARBA00023125"/>
    </source>
</evidence>
<keyword evidence="7" id="KW-0862">Zinc</keyword>
<feature type="compositionally biased region" description="Basic and acidic residues" evidence="11">
    <location>
        <begin position="437"/>
        <end position="446"/>
    </location>
</feature>
<evidence type="ECO:0000256" key="9">
    <source>
        <dbReference type="ARBA" id="ARBA00023242"/>
    </source>
</evidence>
<feature type="compositionally biased region" description="Polar residues" evidence="11">
    <location>
        <begin position="1262"/>
        <end position="1272"/>
    </location>
</feature>
<comment type="caution">
    <text evidence="13">The sequence shown here is derived from an EMBL/GenBank/DDBJ whole genome shotgun (WGS) entry which is preliminary data.</text>
</comment>
<feature type="region of interest" description="Disordered" evidence="11">
    <location>
        <begin position="423"/>
        <end position="588"/>
    </location>
</feature>
<feature type="region of interest" description="Disordered" evidence="11">
    <location>
        <begin position="1327"/>
        <end position="1346"/>
    </location>
</feature>
<feature type="region of interest" description="Disordered" evidence="11">
    <location>
        <begin position="1581"/>
        <end position="1627"/>
    </location>
</feature>
<feature type="region of interest" description="Disordered" evidence="11">
    <location>
        <begin position="84"/>
        <end position="147"/>
    </location>
</feature>
<dbReference type="PROSITE" id="PS00028">
    <property type="entry name" value="ZINC_FINGER_C2H2_1"/>
    <property type="match status" value="2"/>
</dbReference>
<keyword evidence="8" id="KW-0238">DNA-binding</keyword>
<dbReference type="SUPFAM" id="SSF57667">
    <property type="entry name" value="beta-beta-alpha zinc fingers"/>
    <property type="match status" value="3"/>
</dbReference>
<dbReference type="PROSITE" id="PS50157">
    <property type="entry name" value="ZINC_FINGER_C2H2_2"/>
    <property type="match status" value="5"/>
</dbReference>
<feature type="region of interest" description="Disordered" evidence="11">
    <location>
        <begin position="1"/>
        <end position="71"/>
    </location>
</feature>
<keyword evidence="4" id="KW-0479">Metal-binding</keyword>
<protein>
    <recommendedName>
        <fullName evidence="12">C2H2-type domain-containing protein</fullName>
    </recommendedName>
</protein>
<evidence type="ECO:0000256" key="11">
    <source>
        <dbReference type="SAM" id="MobiDB-lite"/>
    </source>
</evidence>
<comment type="subcellular location">
    <subcellularLocation>
        <location evidence="1">Nucleus</location>
    </subcellularLocation>
</comment>
<feature type="domain" description="C2H2-type" evidence="12">
    <location>
        <begin position="741"/>
        <end position="768"/>
    </location>
</feature>
<feature type="region of interest" description="Disordered" evidence="11">
    <location>
        <begin position="1262"/>
        <end position="1283"/>
    </location>
</feature>
<feature type="region of interest" description="Disordered" evidence="11">
    <location>
        <begin position="1034"/>
        <end position="1108"/>
    </location>
</feature>
<reference evidence="13" key="1">
    <citation type="submission" date="2021-04" db="EMBL/GenBank/DDBJ databases">
        <authorList>
            <consortium name="Molecular Ecology Group"/>
        </authorList>
    </citation>
    <scope>NUCLEOTIDE SEQUENCE</scope>
</reference>
<feature type="compositionally biased region" description="Polar residues" evidence="11">
    <location>
        <begin position="423"/>
        <end position="436"/>
    </location>
</feature>
<feature type="compositionally biased region" description="Low complexity" evidence="11">
    <location>
        <begin position="447"/>
        <end position="460"/>
    </location>
</feature>
<feature type="compositionally biased region" description="Polar residues" evidence="11">
    <location>
        <begin position="1618"/>
        <end position="1627"/>
    </location>
</feature>
<feature type="compositionally biased region" description="Basic and acidic residues" evidence="11">
    <location>
        <begin position="471"/>
        <end position="490"/>
    </location>
</feature>
<dbReference type="Proteomes" id="UP000678393">
    <property type="component" value="Unassembled WGS sequence"/>
</dbReference>
<feature type="domain" description="C2H2-type" evidence="12">
    <location>
        <begin position="702"/>
        <end position="730"/>
    </location>
</feature>
<dbReference type="GO" id="GO:0000977">
    <property type="term" value="F:RNA polymerase II transcription regulatory region sequence-specific DNA binding"/>
    <property type="evidence" value="ECO:0007669"/>
    <property type="project" value="UniProtKB-ARBA"/>
</dbReference>
<evidence type="ECO:0000313" key="14">
    <source>
        <dbReference type="Proteomes" id="UP000678393"/>
    </source>
</evidence>
<feature type="compositionally biased region" description="Basic and acidic residues" evidence="11">
    <location>
        <begin position="84"/>
        <end position="97"/>
    </location>
</feature>
<evidence type="ECO:0000256" key="1">
    <source>
        <dbReference type="ARBA" id="ARBA00004123"/>
    </source>
</evidence>
<feature type="compositionally biased region" description="Basic and acidic residues" evidence="11">
    <location>
        <begin position="1058"/>
        <end position="1069"/>
    </location>
</feature>
<dbReference type="GO" id="GO:0005634">
    <property type="term" value="C:nucleus"/>
    <property type="evidence" value="ECO:0007669"/>
    <property type="project" value="UniProtKB-SubCell"/>
</dbReference>
<dbReference type="EMBL" id="CAJHNH020006935">
    <property type="protein sequence ID" value="CAG5134230.1"/>
    <property type="molecule type" value="Genomic_DNA"/>
</dbReference>
<gene>
    <name evidence="13" type="ORF">CUNI_LOCUS19788</name>
</gene>
<accession>A0A8S4A1J7</accession>
<dbReference type="Pfam" id="PF00096">
    <property type="entry name" value="zf-C2H2"/>
    <property type="match status" value="1"/>
</dbReference>
<comment type="similarity">
    <text evidence="2">Belongs to the hunchback C2H2-type zinc-finger protein family.</text>
</comment>
<evidence type="ECO:0000256" key="4">
    <source>
        <dbReference type="ARBA" id="ARBA00022723"/>
    </source>
</evidence>
<feature type="compositionally biased region" description="Acidic residues" evidence="11">
    <location>
        <begin position="564"/>
        <end position="574"/>
    </location>
</feature>
<feature type="compositionally biased region" description="Polar residues" evidence="11">
    <location>
        <begin position="1088"/>
        <end position="1101"/>
    </location>
</feature>
<feature type="region of interest" description="Disordered" evidence="11">
    <location>
        <begin position="867"/>
        <end position="892"/>
    </location>
</feature>
<feature type="compositionally biased region" description="Acidic residues" evidence="11">
    <location>
        <begin position="1307"/>
        <end position="1316"/>
    </location>
</feature>
<feature type="compositionally biased region" description="Polar residues" evidence="11">
    <location>
        <begin position="121"/>
        <end position="137"/>
    </location>
</feature>
<evidence type="ECO:0000313" key="13">
    <source>
        <dbReference type="EMBL" id="CAG5134230.1"/>
    </source>
</evidence>
<proteinExistence type="inferred from homology"/>
<evidence type="ECO:0000256" key="2">
    <source>
        <dbReference type="ARBA" id="ARBA00007746"/>
    </source>
</evidence>
<dbReference type="GO" id="GO:0040034">
    <property type="term" value="P:regulation of development, heterochronic"/>
    <property type="evidence" value="ECO:0007669"/>
    <property type="project" value="UniProtKB-ARBA"/>
</dbReference>
<dbReference type="OrthoDB" id="10015593at2759"/>
<feature type="region of interest" description="Disordered" evidence="11">
    <location>
        <begin position="1351"/>
        <end position="1372"/>
    </location>
</feature>
<dbReference type="InterPro" id="IPR013087">
    <property type="entry name" value="Znf_C2H2_type"/>
</dbReference>
<feature type="region of interest" description="Disordered" evidence="11">
    <location>
        <begin position="1298"/>
        <end position="1318"/>
    </location>
</feature>
<keyword evidence="3" id="KW-0217">Developmental protein</keyword>
<name>A0A8S4A1J7_9EUPU</name>
<dbReference type="FunFam" id="3.30.160.60:FF:001301">
    <property type="entry name" value="Blast:Protein hunchback"/>
    <property type="match status" value="1"/>
</dbReference>
<dbReference type="SMART" id="SM00355">
    <property type="entry name" value="ZnF_C2H2"/>
    <property type="match status" value="9"/>
</dbReference>
<dbReference type="GO" id="GO:0000122">
    <property type="term" value="P:negative regulation of transcription by RNA polymerase II"/>
    <property type="evidence" value="ECO:0007669"/>
    <property type="project" value="UniProtKB-ARBA"/>
</dbReference>
<feature type="domain" description="C2H2-type" evidence="12">
    <location>
        <begin position="798"/>
        <end position="825"/>
    </location>
</feature>
<feature type="region of interest" description="Disordered" evidence="11">
    <location>
        <begin position="1445"/>
        <end position="1509"/>
    </location>
</feature>
<feature type="domain" description="C2H2-type" evidence="12">
    <location>
        <begin position="770"/>
        <end position="797"/>
    </location>
</feature>
<keyword evidence="9" id="KW-0539">Nucleus</keyword>
<evidence type="ECO:0000256" key="3">
    <source>
        <dbReference type="ARBA" id="ARBA00022473"/>
    </source>
</evidence>
<keyword evidence="14" id="KW-1185">Reference proteome</keyword>
<evidence type="ECO:0000256" key="7">
    <source>
        <dbReference type="ARBA" id="ARBA00022833"/>
    </source>
</evidence>
<keyword evidence="5" id="KW-0677">Repeat</keyword>
<dbReference type="InterPro" id="IPR050688">
    <property type="entry name" value="Zinc_finger/UBP_domain"/>
</dbReference>
<dbReference type="FunFam" id="3.30.160.60:FF:002883">
    <property type="entry name" value="Hunchback-like protein"/>
    <property type="match status" value="1"/>
</dbReference>
<feature type="domain" description="C2H2-type" evidence="12">
    <location>
        <begin position="1693"/>
        <end position="1720"/>
    </location>
</feature>
<evidence type="ECO:0000256" key="5">
    <source>
        <dbReference type="ARBA" id="ARBA00022737"/>
    </source>
</evidence>
<keyword evidence="6 10" id="KW-0863">Zinc-finger</keyword>